<reference evidence="5" key="1">
    <citation type="submission" date="2023-06" db="EMBL/GenBank/DDBJ databases">
        <authorList>
            <person name="Delattre M."/>
        </authorList>
    </citation>
    <scope>NUCLEOTIDE SEQUENCE</scope>
    <source>
        <strain evidence="5">AF72</strain>
    </source>
</reference>
<feature type="transmembrane region" description="Helical" evidence="3">
    <location>
        <begin position="120"/>
        <end position="140"/>
    </location>
</feature>
<name>A0AA36G4R1_9BILA</name>
<gene>
    <name evidence="5" type="ORF">MSPICULIGERA_LOCUS16409</name>
</gene>
<dbReference type="SUPFAM" id="SSF49354">
    <property type="entry name" value="PapD-like"/>
    <property type="match status" value="1"/>
</dbReference>
<dbReference type="AlphaFoldDB" id="A0AA36G4R1"/>
<comment type="function">
    <text evidence="1">Central component in molecular interactions underlying sperm crawling. Forms an extensive filament system that extends from sperm villipoda, along the leading edge of the pseudopod.</text>
</comment>
<dbReference type="EMBL" id="CATQJA010002653">
    <property type="protein sequence ID" value="CAJ0578148.1"/>
    <property type="molecule type" value="Genomic_DNA"/>
</dbReference>
<evidence type="ECO:0000313" key="5">
    <source>
        <dbReference type="EMBL" id="CAJ0578148.1"/>
    </source>
</evidence>
<dbReference type="PANTHER" id="PTHR21513:SF19">
    <property type="entry name" value="MAJOR SPERM PROTEIN"/>
    <property type="match status" value="1"/>
</dbReference>
<keyword evidence="3" id="KW-0812">Transmembrane</keyword>
<proteinExistence type="predicted"/>
<dbReference type="Pfam" id="PF00635">
    <property type="entry name" value="Motile_Sperm"/>
    <property type="match status" value="1"/>
</dbReference>
<evidence type="ECO:0000256" key="1">
    <source>
        <dbReference type="RuleBase" id="RU003425"/>
    </source>
</evidence>
<protein>
    <recommendedName>
        <fullName evidence="1">Major sperm protein</fullName>
    </recommendedName>
</protein>
<keyword evidence="3" id="KW-0472">Membrane</keyword>
<dbReference type="InterPro" id="IPR008962">
    <property type="entry name" value="PapD-like_sf"/>
</dbReference>
<organism evidence="5 6">
    <name type="scientific">Mesorhabditis spiculigera</name>
    <dbReference type="NCBI Taxonomy" id="96644"/>
    <lineage>
        <taxon>Eukaryota</taxon>
        <taxon>Metazoa</taxon>
        <taxon>Ecdysozoa</taxon>
        <taxon>Nematoda</taxon>
        <taxon>Chromadorea</taxon>
        <taxon>Rhabditida</taxon>
        <taxon>Rhabditina</taxon>
        <taxon>Rhabditomorpha</taxon>
        <taxon>Rhabditoidea</taxon>
        <taxon>Rhabditidae</taxon>
        <taxon>Mesorhabditinae</taxon>
        <taxon>Mesorhabditis</taxon>
    </lineage>
</organism>
<feature type="transmembrane region" description="Helical" evidence="3">
    <location>
        <begin position="73"/>
        <end position="95"/>
    </location>
</feature>
<feature type="region of interest" description="Disordered" evidence="2">
    <location>
        <begin position="316"/>
        <end position="404"/>
    </location>
</feature>
<evidence type="ECO:0000259" key="4">
    <source>
        <dbReference type="PROSITE" id="PS50202"/>
    </source>
</evidence>
<dbReference type="PROSITE" id="PS50202">
    <property type="entry name" value="MSP"/>
    <property type="match status" value="1"/>
</dbReference>
<dbReference type="PANTHER" id="PTHR21513">
    <property type="entry name" value="MAJOR SPERM PROTEIN"/>
    <property type="match status" value="1"/>
</dbReference>
<feature type="transmembrane region" description="Helical" evidence="3">
    <location>
        <begin position="43"/>
        <end position="66"/>
    </location>
</feature>
<feature type="transmembrane region" description="Helical" evidence="3">
    <location>
        <begin position="9"/>
        <end position="31"/>
    </location>
</feature>
<feature type="non-terminal residue" evidence="5">
    <location>
        <position position="1"/>
    </location>
</feature>
<dbReference type="Gene3D" id="2.60.40.10">
    <property type="entry name" value="Immunoglobulins"/>
    <property type="match status" value="1"/>
</dbReference>
<keyword evidence="1" id="KW-0206">Cytoskeleton</keyword>
<comment type="caution">
    <text evidence="5">The sequence shown here is derived from an EMBL/GenBank/DDBJ whole genome shotgun (WGS) entry which is preliminary data.</text>
</comment>
<evidence type="ECO:0000313" key="6">
    <source>
        <dbReference type="Proteomes" id="UP001177023"/>
    </source>
</evidence>
<accession>A0AA36G4R1</accession>
<evidence type="ECO:0000256" key="2">
    <source>
        <dbReference type="SAM" id="MobiDB-lite"/>
    </source>
</evidence>
<sequence>MAHGTLYKGLLGLSVAVNALFCLLFTSILVWNYVQKQHLPTSVAISFISFIVLFILFLVAFLLYMTRKTDASILWAVVLTIARFLVVLIGSFSLMSTDTFAQYDRDIEHDVVKWIEYRKMLVIGFCVLYLPLFLIELFVLNKYHAAQRSGYERPNEPHVYETAKFTKTIFGASPKATMAAKDAKGQPQPGAKAGEPPFQMKIDPEKYLNIKWKPEAVNVEVKIENITKVRQTFKVKCTDNNIFRVRPPLGFIKPGESTKIKITCTSPKLPENNRHLFAIYHFKSEETKLTARQVWTPDVKPDGVTRIVVLFDDKKEDKKEEEKKENPAVSPDKKEEKKDEKKDEKKEEKKDEKKDDKKEEKKDEKKDEEKDAQDDKKDEKKEEEKKEEKKEEEKKDDKKDEKKK</sequence>
<keyword evidence="1" id="KW-0963">Cytoplasm</keyword>
<keyword evidence="6" id="KW-1185">Reference proteome</keyword>
<dbReference type="Proteomes" id="UP001177023">
    <property type="component" value="Unassembled WGS sequence"/>
</dbReference>
<dbReference type="InterPro" id="IPR013783">
    <property type="entry name" value="Ig-like_fold"/>
</dbReference>
<dbReference type="InterPro" id="IPR000535">
    <property type="entry name" value="MSP_dom"/>
</dbReference>
<keyword evidence="3" id="KW-1133">Transmembrane helix</keyword>
<feature type="domain" description="MSP" evidence="4">
    <location>
        <begin position="199"/>
        <end position="313"/>
    </location>
</feature>
<evidence type="ECO:0000256" key="3">
    <source>
        <dbReference type="SAM" id="Phobius"/>
    </source>
</evidence>